<accession>A0A833RPH1</accession>
<dbReference type="AlphaFoldDB" id="A0A833RPH1"/>
<sequence>MLAQLSAITFEALRSTTAGANVCRCELDLDEKLIWNETNQDAMTRQLIAAIYVAYFEYDISKRDLSVAIAAVMAALKQMRQVEASSMDLQYIYAAKEFRTTYVGTADVDFRNYVAAYCSAYLAHTSEYTAPCITIKQSSGFGKSRILQRLAESTSGGNCLKDAGNQFDAAVLYVCPRSAKEFKGYPRPTEALCDCFGDWSCHFTSESF</sequence>
<gene>
    <name evidence="1" type="ORF">GN244_ATG18508</name>
</gene>
<proteinExistence type="predicted"/>
<reference evidence="1" key="1">
    <citation type="submission" date="2020-04" db="EMBL/GenBank/DDBJ databases">
        <title>Hybrid Assembly of Korean Phytophthora infestans isolates.</title>
        <authorList>
            <person name="Prokchorchik M."/>
            <person name="Lee Y."/>
            <person name="Seo J."/>
            <person name="Cho J.-H."/>
            <person name="Park Y.-E."/>
            <person name="Jang D.-C."/>
            <person name="Im J.-S."/>
            <person name="Choi J.-G."/>
            <person name="Park H.-J."/>
            <person name="Lee G.-B."/>
            <person name="Lee Y.-G."/>
            <person name="Hong S.-Y."/>
            <person name="Cho K."/>
            <person name="Sohn K.H."/>
        </authorList>
    </citation>
    <scope>NUCLEOTIDE SEQUENCE</scope>
    <source>
        <strain evidence="1">KR_1_A1</strain>
    </source>
</reference>
<name>A0A833RPH1_PHYIN</name>
<evidence type="ECO:0000313" key="1">
    <source>
        <dbReference type="EMBL" id="KAF4029757.1"/>
    </source>
</evidence>
<dbReference type="Proteomes" id="UP000602510">
    <property type="component" value="Unassembled WGS sequence"/>
</dbReference>
<organism evidence="1 2">
    <name type="scientific">Phytophthora infestans</name>
    <name type="common">Potato late blight agent</name>
    <name type="synonym">Botrytis infestans</name>
    <dbReference type="NCBI Taxonomy" id="4787"/>
    <lineage>
        <taxon>Eukaryota</taxon>
        <taxon>Sar</taxon>
        <taxon>Stramenopiles</taxon>
        <taxon>Oomycota</taxon>
        <taxon>Peronosporomycetes</taxon>
        <taxon>Peronosporales</taxon>
        <taxon>Peronosporaceae</taxon>
        <taxon>Phytophthora</taxon>
    </lineage>
</organism>
<protein>
    <submittedName>
        <fullName evidence="1">Uncharacterized protein</fullName>
    </submittedName>
</protein>
<comment type="caution">
    <text evidence="1">The sequence shown here is derived from an EMBL/GenBank/DDBJ whole genome shotgun (WGS) entry which is preliminary data.</text>
</comment>
<dbReference type="EMBL" id="WSZM01000773">
    <property type="protein sequence ID" value="KAF4029757.1"/>
    <property type="molecule type" value="Genomic_DNA"/>
</dbReference>
<keyword evidence="2" id="KW-1185">Reference proteome</keyword>
<evidence type="ECO:0000313" key="2">
    <source>
        <dbReference type="Proteomes" id="UP000602510"/>
    </source>
</evidence>